<dbReference type="InterPro" id="IPR016140">
    <property type="entry name" value="Bifunc_inhib/LTP/seed_store"/>
</dbReference>
<dbReference type="Pfam" id="PF13016">
    <property type="entry name" value="Gliadin"/>
    <property type="match status" value="1"/>
</dbReference>
<dbReference type="AlphaFoldDB" id="I6TEV2"/>
<dbReference type="Gene3D" id="1.10.110.10">
    <property type="entry name" value="Plant lipid-transfer and hydrophobic proteins"/>
    <property type="match status" value="1"/>
</dbReference>
<dbReference type="Gramene" id="HORVU.GOLDEN_PROMISE.PROJ.1HG00000340.1">
    <property type="protein sequence ID" value="cds:HORVU.GOLDEN_PROMISE.PROJ.1HG00000340.1"/>
    <property type="gene ID" value="HORVU.GOLDEN_PROMISE.PROJ.1HG00000340"/>
</dbReference>
<dbReference type="Gramene" id="HORVU.HOR_13663.PROJ.1HG00001240.1">
    <property type="protein sequence ID" value="cds:HORVU.HOR_13663.PROJ.1HG00001240.1"/>
    <property type="gene ID" value="HORVU.HOR_13663.PROJ.1HG00001240"/>
</dbReference>
<dbReference type="InterPro" id="IPR001954">
    <property type="entry name" value="Glia_glutenin"/>
</dbReference>
<evidence type="ECO:0000313" key="4">
    <source>
        <dbReference type="EMBL" id="AFM77739.1"/>
    </source>
</evidence>
<dbReference type="CDD" id="cd00261">
    <property type="entry name" value="AAI_SS"/>
    <property type="match status" value="1"/>
</dbReference>
<dbReference type="SUPFAM" id="SSF47699">
    <property type="entry name" value="Bifunctional inhibitor/lipid-transfer protein/seed storage 2S albumin"/>
    <property type="match status" value="1"/>
</dbReference>
<feature type="domain" description="Bifunctional inhibitor/plant lipid transfer protein/seed storage helical" evidence="3">
    <location>
        <begin position="145"/>
        <end position="282"/>
    </location>
</feature>
<dbReference type="Gramene" id="HORVU.BONUS.PROJ.1HG00001300.1">
    <property type="protein sequence ID" value="cds:HORVU.BONUS.PROJ.1HG00001300.1"/>
    <property type="gene ID" value="HORVU.BONUS.PROJ.1HG00001300"/>
</dbReference>
<feature type="signal peptide" evidence="2">
    <location>
        <begin position="1"/>
        <end position="15"/>
    </location>
</feature>
<feature type="chain" id="PRO_5012632970" evidence="2">
    <location>
        <begin position="16"/>
        <end position="295"/>
    </location>
</feature>
<organism evidence="4">
    <name type="scientific">Hordeum vulgare</name>
    <name type="common">Barley</name>
    <dbReference type="NCBI Taxonomy" id="4513"/>
    <lineage>
        <taxon>Eukaryota</taxon>
        <taxon>Viridiplantae</taxon>
        <taxon>Streptophyta</taxon>
        <taxon>Embryophyta</taxon>
        <taxon>Tracheophyta</taxon>
        <taxon>Spermatophyta</taxon>
        <taxon>Magnoliopsida</taxon>
        <taxon>Liliopsida</taxon>
        <taxon>Poales</taxon>
        <taxon>Poaceae</taxon>
        <taxon>BOP clade</taxon>
        <taxon>Pooideae</taxon>
        <taxon>Triticodae</taxon>
        <taxon>Triticeae</taxon>
        <taxon>Hordeinae</taxon>
        <taxon>Hordeum</taxon>
    </lineage>
</organism>
<dbReference type="Gramene" id="HORVU.HOR_3081.PROJ.1HG00001310.1">
    <property type="protein sequence ID" value="cds:HORVU.HOR_3081.PROJ.1HG00001310.1"/>
    <property type="gene ID" value="HORVU.HOR_3081.PROJ.1HG00001310"/>
</dbReference>
<reference evidence="4" key="1">
    <citation type="journal article" date="2012" name="BMC Plant Biol.">
        <title>Quantitative RT-PCR based platform for rapid quantification of the transcripts of highly homologous multigene families and their members during grain development.</title>
        <authorList>
            <person name="Kaczmarczyk A."/>
            <person name="Bowra S."/>
            <person name="Elek Z."/>
            <person name="Vincze E."/>
        </authorList>
    </citation>
    <scope>NUCLEOTIDE SEQUENCE</scope>
</reference>
<proteinExistence type="evidence at transcript level"/>
<dbReference type="EMBL" id="JQ867080">
    <property type="protein sequence ID" value="AFM77739.1"/>
    <property type="molecule type" value="mRNA"/>
</dbReference>
<feature type="compositionally biased region" description="Pro residues" evidence="1">
    <location>
        <begin position="56"/>
        <end position="74"/>
    </location>
</feature>
<accession>I6TEV2</accession>
<feature type="region of interest" description="Disordered" evidence="1">
    <location>
        <begin position="39"/>
        <end position="135"/>
    </location>
</feature>
<evidence type="ECO:0000259" key="3">
    <source>
        <dbReference type="SMART" id="SM00499"/>
    </source>
</evidence>
<dbReference type="GO" id="GO:0045735">
    <property type="term" value="F:nutrient reservoir activity"/>
    <property type="evidence" value="ECO:0007669"/>
    <property type="project" value="InterPro"/>
</dbReference>
<dbReference type="Gramene" id="HORVU.HOCKETT.PROJ.1HG00001120.1">
    <property type="protein sequence ID" value="cds:HORVU.HOCKETT.PROJ.1HG00001120.1"/>
    <property type="gene ID" value="HORVU.HOCKETT.PROJ.1HG00001120"/>
</dbReference>
<keyword evidence="2" id="KW-0732">Signal</keyword>
<sequence>MKIFLLFSLLGVATAITTTTMQFNPSGLELERPQQLFPQWQPLPQQPPFLQQEPEQPYPQQQPLPQQQPFPQQPQLPHQHQFPQQLPQQQFPQQMPLQPQQQPQFPQQKPFGQYQQPLTQQPYPQQQPLAQQQPSIEEQHQLNLCKEFLLQQCTLDEKVPLLQSVISFLRPHISQQNSCQLKRQQCCQQLANINEQSRCPAIQTIVHAIVMQQQQQQVQQQVDHGFVQSQLQQLGQGMPIQLQQQPGQAFVLPQQQAQFKVVGSLVIQTLPMLCNVHVPPYCSPFGSMATGSGGQ</sequence>
<reference evidence="4" key="2">
    <citation type="submission" date="2012-04" db="EMBL/GenBank/DDBJ databases">
        <title>Molecular cloning of gamma hordein coding sequences from Hordeum vulgare L. cv. Golden Promise; 21 DAP.</title>
        <authorList>
            <person name="Dionisio G."/>
        </authorList>
    </citation>
    <scope>NUCLEOTIDE SEQUENCE</scope>
</reference>
<evidence type="ECO:0000256" key="2">
    <source>
        <dbReference type="SAM" id="SignalP"/>
    </source>
</evidence>
<dbReference type="PRINTS" id="PR00209">
    <property type="entry name" value="GLIADIN"/>
</dbReference>
<dbReference type="ExpressionAtlas" id="I6TEV2">
    <property type="expression patterns" value="baseline and differential"/>
</dbReference>
<dbReference type="InterPro" id="IPR036312">
    <property type="entry name" value="Bifun_inhib/LTP/seed_sf"/>
</dbReference>
<dbReference type="Allergome" id="421">
    <property type="allergen name" value="Hor v 20"/>
</dbReference>
<dbReference type="PANTHER" id="PTHR33454:SF8">
    <property type="entry name" value="DELTA GLIADIN-D1"/>
    <property type="match status" value="1"/>
</dbReference>
<dbReference type="SMART" id="SM00499">
    <property type="entry name" value="AAI"/>
    <property type="match status" value="1"/>
</dbReference>
<evidence type="ECO:0000256" key="1">
    <source>
        <dbReference type="SAM" id="MobiDB-lite"/>
    </source>
</evidence>
<feature type="compositionally biased region" description="Low complexity" evidence="1">
    <location>
        <begin position="39"/>
        <end position="55"/>
    </location>
</feature>
<name>I6TEV2_HORVU</name>
<dbReference type="PRINTS" id="PR00208">
    <property type="entry name" value="GLIADGLUTEN"/>
</dbReference>
<protein>
    <submittedName>
        <fullName evidence="4">Gamma 3 hordein</fullName>
    </submittedName>
</protein>
<dbReference type="PANTHER" id="PTHR33454">
    <property type="entry name" value="PROLAMIN PPROL 14P"/>
    <property type="match status" value="1"/>
</dbReference>
<feature type="compositionally biased region" description="Low complexity" evidence="1">
    <location>
        <begin position="75"/>
        <end position="134"/>
    </location>
</feature>